<accession>A0ABX9KLM6</accession>
<dbReference type="NCBIfam" id="TIGR00262">
    <property type="entry name" value="trpA"/>
    <property type="match status" value="1"/>
</dbReference>
<comment type="catalytic activity">
    <reaction evidence="7 8">
        <text>(1S,2R)-1-C-(indol-3-yl)glycerol 3-phosphate + L-serine = D-glyceraldehyde 3-phosphate + L-tryptophan + H2O</text>
        <dbReference type="Rhea" id="RHEA:10532"/>
        <dbReference type="ChEBI" id="CHEBI:15377"/>
        <dbReference type="ChEBI" id="CHEBI:33384"/>
        <dbReference type="ChEBI" id="CHEBI:57912"/>
        <dbReference type="ChEBI" id="CHEBI:58866"/>
        <dbReference type="ChEBI" id="CHEBI:59776"/>
        <dbReference type="EC" id="4.2.1.20"/>
    </reaction>
</comment>
<keyword evidence="5 8" id="KW-0057">Aromatic amino acid biosynthesis</keyword>
<dbReference type="EMBL" id="QUAJ01000002">
    <property type="protein sequence ID" value="REI42959.1"/>
    <property type="molecule type" value="Genomic_DNA"/>
</dbReference>
<dbReference type="SUPFAM" id="SSF51366">
    <property type="entry name" value="Ribulose-phoshate binding barrel"/>
    <property type="match status" value="1"/>
</dbReference>
<dbReference type="GO" id="GO:0004834">
    <property type="term" value="F:tryptophan synthase activity"/>
    <property type="evidence" value="ECO:0007669"/>
    <property type="project" value="UniProtKB-EC"/>
</dbReference>
<gene>
    <name evidence="8" type="primary">trpA</name>
    <name evidence="10" type="ORF">DYH56_02090</name>
</gene>
<dbReference type="CDD" id="cd04724">
    <property type="entry name" value="Tryptophan_synthase_alpha"/>
    <property type="match status" value="1"/>
</dbReference>
<evidence type="ECO:0000256" key="2">
    <source>
        <dbReference type="ARBA" id="ARBA00011270"/>
    </source>
</evidence>
<proteinExistence type="inferred from homology"/>
<name>A0ABX9KLM6_9FUSO</name>
<feature type="active site" description="Proton acceptor" evidence="8">
    <location>
        <position position="58"/>
    </location>
</feature>
<dbReference type="PANTHER" id="PTHR43406">
    <property type="entry name" value="TRYPTOPHAN SYNTHASE, ALPHA CHAIN"/>
    <property type="match status" value="1"/>
</dbReference>
<keyword evidence="4 8" id="KW-0822">Tryptophan biosynthesis</keyword>
<dbReference type="EC" id="4.2.1.20" evidence="8"/>
<dbReference type="PROSITE" id="PS00167">
    <property type="entry name" value="TRP_SYNTHASE_ALPHA"/>
    <property type="match status" value="1"/>
</dbReference>
<evidence type="ECO:0000313" key="11">
    <source>
        <dbReference type="Proteomes" id="UP000263486"/>
    </source>
</evidence>
<evidence type="ECO:0000256" key="9">
    <source>
        <dbReference type="RuleBase" id="RU003662"/>
    </source>
</evidence>
<keyword evidence="6 8" id="KW-0456">Lyase</keyword>
<evidence type="ECO:0000256" key="7">
    <source>
        <dbReference type="ARBA" id="ARBA00049047"/>
    </source>
</evidence>
<dbReference type="PANTHER" id="PTHR43406:SF1">
    <property type="entry name" value="TRYPTOPHAN SYNTHASE ALPHA CHAIN, CHLOROPLASTIC"/>
    <property type="match status" value="1"/>
</dbReference>
<evidence type="ECO:0000256" key="5">
    <source>
        <dbReference type="ARBA" id="ARBA00023141"/>
    </source>
</evidence>
<protein>
    <recommendedName>
        <fullName evidence="8">Tryptophan synthase alpha chain</fullName>
        <ecNumber evidence="8">4.2.1.20</ecNumber>
    </recommendedName>
</protein>
<feature type="active site" description="Proton acceptor" evidence="8">
    <location>
        <position position="47"/>
    </location>
</feature>
<comment type="subunit">
    <text evidence="2 8">Tetramer of two alpha and two beta chains.</text>
</comment>
<reference evidence="10 11" key="1">
    <citation type="submission" date="2018-08" db="EMBL/GenBank/DDBJ databases">
        <title>Draft genome sequence of Psychrilyobacter sp. strain SD5 isolated from Black Sea water.</title>
        <authorList>
            <person name="Yadav S."/>
            <person name="Villanueva L."/>
            <person name="Damste J.S.S."/>
        </authorList>
    </citation>
    <scope>NUCLEOTIDE SEQUENCE [LARGE SCALE GENOMIC DNA]</scope>
    <source>
        <strain evidence="10 11">SD5</strain>
    </source>
</reference>
<evidence type="ECO:0000313" key="10">
    <source>
        <dbReference type="EMBL" id="REI42959.1"/>
    </source>
</evidence>
<dbReference type="Proteomes" id="UP000263486">
    <property type="component" value="Unassembled WGS sequence"/>
</dbReference>
<keyword evidence="11" id="KW-1185">Reference proteome</keyword>
<dbReference type="Gene3D" id="3.20.20.70">
    <property type="entry name" value="Aldolase class I"/>
    <property type="match status" value="1"/>
</dbReference>
<dbReference type="Pfam" id="PF00290">
    <property type="entry name" value="Trp_syntA"/>
    <property type="match status" value="1"/>
</dbReference>
<organism evidence="10 11">
    <name type="scientific">Psychrilyobacter piezotolerans</name>
    <dbReference type="NCBI Taxonomy" id="2293438"/>
    <lineage>
        <taxon>Bacteria</taxon>
        <taxon>Fusobacteriati</taxon>
        <taxon>Fusobacteriota</taxon>
        <taxon>Fusobacteriia</taxon>
        <taxon>Fusobacteriales</taxon>
        <taxon>Fusobacteriaceae</taxon>
        <taxon>Psychrilyobacter</taxon>
    </lineage>
</organism>
<comment type="pathway">
    <text evidence="1 8">Amino-acid biosynthesis; L-tryptophan biosynthesis; L-tryptophan from chorismate: step 5/5.</text>
</comment>
<evidence type="ECO:0000256" key="8">
    <source>
        <dbReference type="HAMAP-Rule" id="MF_00131"/>
    </source>
</evidence>
<evidence type="ECO:0000256" key="1">
    <source>
        <dbReference type="ARBA" id="ARBA00004733"/>
    </source>
</evidence>
<keyword evidence="3 8" id="KW-0028">Amino-acid biosynthesis</keyword>
<dbReference type="RefSeq" id="WP_114641190.1">
    <property type="nucleotide sequence ID" value="NZ_JAACIO010000002.1"/>
</dbReference>
<evidence type="ECO:0000256" key="6">
    <source>
        <dbReference type="ARBA" id="ARBA00023239"/>
    </source>
</evidence>
<evidence type="ECO:0000256" key="3">
    <source>
        <dbReference type="ARBA" id="ARBA00022605"/>
    </source>
</evidence>
<evidence type="ECO:0000256" key="4">
    <source>
        <dbReference type="ARBA" id="ARBA00022822"/>
    </source>
</evidence>
<comment type="caution">
    <text evidence="10">The sequence shown here is derived from an EMBL/GenBank/DDBJ whole genome shotgun (WGS) entry which is preliminary data.</text>
</comment>
<dbReference type="InterPro" id="IPR002028">
    <property type="entry name" value="Trp_synthase_suA"/>
</dbReference>
<sequence length="257" mass="28266">MKRIEQKFKELGDKKALVTYITAGDPGLDETEQLIYAMERGGADIIELGIPYSDPIADGPVIQAAGKRALDNGTRLFKVFEVVKKTREKTEIPLVFLIYFNTILSQGIENFIKKCKEAGVDGLIIPDLPLEEREEIRELIEGSDVDLIPLVAPNSKERLGDIINQGGSGFVYCISSFGVTGVRDNFDVDLKSFLEEVRAVTDLPLAVGFGISSREHVEKIHRIADGAIVGSAIVKLVHETNGDPKVIEKKVRELKGC</sequence>
<dbReference type="HAMAP" id="MF_00131">
    <property type="entry name" value="Trp_synth_alpha"/>
    <property type="match status" value="1"/>
</dbReference>
<dbReference type="InterPro" id="IPR018204">
    <property type="entry name" value="Trp_synthase_alpha_AS"/>
</dbReference>
<comment type="similarity">
    <text evidence="8 9">Belongs to the TrpA family.</text>
</comment>
<dbReference type="InterPro" id="IPR013785">
    <property type="entry name" value="Aldolase_TIM"/>
</dbReference>
<dbReference type="InterPro" id="IPR011060">
    <property type="entry name" value="RibuloseP-bd_barrel"/>
</dbReference>
<comment type="function">
    <text evidence="8">The alpha subunit is responsible for the aldol cleavage of indoleglycerol phosphate to indole and glyceraldehyde 3-phosphate.</text>
</comment>